<dbReference type="Pfam" id="PF09454">
    <property type="entry name" value="Vps23_core"/>
    <property type="match status" value="1"/>
</dbReference>
<evidence type="ECO:0000256" key="6">
    <source>
        <dbReference type="ARBA" id="ARBA00023054"/>
    </source>
</evidence>
<feature type="compositionally biased region" description="Polar residues" evidence="9">
    <location>
        <begin position="168"/>
        <end position="180"/>
    </location>
</feature>
<dbReference type="SUPFAM" id="SSF81995">
    <property type="entry name" value="beta-sandwich domain of Sec23/24"/>
    <property type="match status" value="1"/>
</dbReference>
<evidence type="ECO:0000256" key="3">
    <source>
        <dbReference type="ARBA" id="ARBA00022448"/>
    </source>
</evidence>
<dbReference type="InterPro" id="IPR052070">
    <property type="entry name" value="ESCRT-I_UEV_domain"/>
</dbReference>
<dbReference type="InterPro" id="IPR008883">
    <property type="entry name" value="UEV_N"/>
</dbReference>
<accession>E4XLR9</accession>
<sequence>MAEILRQRARHYPNCSKMVKQVEKMQRFFKDLQPSVKRYTHDNGHSEELANLTGTIPAYYKGKQYNFPIEMWLLTSFPESAPLVFVRPTSTMSIRQGRHVDANGKVYLPYLNEWSASRSNLNGLLGVIATCFGSDPPVVARSQAAPPARPPQPTGGAGYPAGPPAANSYWSRQQGSQNAPGSGYPSQPPAYPVPTSGAGYPPSTGAGYPPTSGAGYQPPSYPQAPNAYQPYPPATGYPSQPSQAAATPYPAGPAYAAAQQSSSNFKSDSIGEDVILMSIRDSTNDILKRRFVDINAQSRSEVDTLKSTENELKHGKSKLDEMMNQIESEKASCEEEIRKCQRIDEEMTRELQSLNDSQEINPEDIITPSNPIYKQIFTHHNKEQAIEDAIYFLNKALLRGSIDAETFLRTVRQLSRTQFEHKTIVIKARKRANLA</sequence>
<dbReference type="GO" id="GO:0000813">
    <property type="term" value="C:ESCRT I complex"/>
    <property type="evidence" value="ECO:0007669"/>
    <property type="project" value="TreeGrafter"/>
</dbReference>
<evidence type="ECO:0000256" key="8">
    <source>
        <dbReference type="SAM" id="Coils"/>
    </source>
</evidence>
<dbReference type="InParanoid" id="E4XLR9"/>
<evidence type="ECO:0000256" key="5">
    <source>
        <dbReference type="ARBA" id="ARBA00022927"/>
    </source>
</evidence>
<organism evidence="12">
    <name type="scientific">Oikopleura dioica</name>
    <name type="common">Tunicate</name>
    <dbReference type="NCBI Taxonomy" id="34765"/>
    <lineage>
        <taxon>Eukaryota</taxon>
        <taxon>Metazoa</taxon>
        <taxon>Chordata</taxon>
        <taxon>Tunicata</taxon>
        <taxon>Appendicularia</taxon>
        <taxon>Copelata</taxon>
        <taxon>Oikopleuridae</taxon>
        <taxon>Oikopleura</taxon>
    </lineage>
</organism>
<dbReference type="FunCoup" id="E4XLR9">
    <property type="interactions" value="332"/>
</dbReference>
<evidence type="ECO:0000313" key="12">
    <source>
        <dbReference type="EMBL" id="CBY19748.1"/>
    </source>
</evidence>
<dbReference type="GO" id="GO:0043130">
    <property type="term" value="F:ubiquitin binding"/>
    <property type="evidence" value="ECO:0007669"/>
    <property type="project" value="TreeGrafter"/>
</dbReference>
<evidence type="ECO:0000256" key="1">
    <source>
        <dbReference type="ARBA" id="ARBA00004177"/>
    </source>
</evidence>
<dbReference type="InterPro" id="IPR017916">
    <property type="entry name" value="SB_dom"/>
</dbReference>
<dbReference type="SUPFAM" id="SSF54495">
    <property type="entry name" value="UBC-like"/>
    <property type="match status" value="1"/>
</dbReference>
<dbReference type="InterPro" id="IPR037202">
    <property type="entry name" value="ESCRT_assembly_dom"/>
</dbReference>
<evidence type="ECO:0000256" key="2">
    <source>
        <dbReference type="ARBA" id="ARBA00009594"/>
    </source>
</evidence>
<gene>
    <name evidence="12" type="ORF">GSOID_T00014661001</name>
</gene>
<evidence type="ECO:0000259" key="10">
    <source>
        <dbReference type="PROSITE" id="PS51312"/>
    </source>
</evidence>
<dbReference type="Gene3D" id="6.10.250.370">
    <property type="match status" value="1"/>
</dbReference>
<feature type="domain" description="UEV" evidence="11">
    <location>
        <begin position="1"/>
        <end position="142"/>
    </location>
</feature>
<comment type="subcellular location">
    <subcellularLocation>
        <location evidence="1">Endosome</location>
    </subcellularLocation>
</comment>
<evidence type="ECO:0000313" key="13">
    <source>
        <dbReference type="Proteomes" id="UP000001307"/>
    </source>
</evidence>
<dbReference type="GO" id="GO:0015031">
    <property type="term" value="P:protein transport"/>
    <property type="evidence" value="ECO:0007669"/>
    <property type="project" value="UniProtKB-UniRule"/>
</dbReference>
<keyword evidence="13" id="KW-1185">Reference proteome</keyword>
<evidence type="ECO:0000256" key="7">
    <source>
        <dbReference type="PROSITE-ProRule" id="PRU00644"/>
    </source>
</evidence>
<dbReference type="SUPFAM" id="SSF140111">
    <property type="entry name" value="Endosomal sorting complex assembly domain"/>
    <property type="match status" value="1"/>
</dbReference>
<proteinExistence type="inferred from homology"/>
<keyword evidence="4" id="KW-0967">Endosome</keyword>
<dbReference type="PANTHER" id="PTHR23306:SF3">
    <property type="entry name" value="TUMOR SUPPRESSOR PROTEIN 101"/>
    <property type="match status" value="1"/>
</dbReference>
<feature type="coiled-coil region" evidence="8">
    <location>
        <begin position="305"/>
        <end position="343"/>
    </location>
</feature>
<dbReference type="Gene3D" id="6.10.140.820">
    <property type="match status" value="1"/>
</dbReference>
<name>E4XLR9_OIKDI</name>
<dbReference type="PROSITE" id="PS51312">
    <property type="entry name" value="SB"/>
    <property type="match status" value="1"/>
</dbReference>
<evidence type="ECO:0000256" key="9">
    <source>
        <dbReference type="SAM" id="MobiDB-lite"/>
    </source>
</evidence>
<feature type="domain" description="SB" evidence="10">
    <location>
        <begin position="370"/>
        <end position="435"/>
    </location>
</feature>
<dbReference type="Pfam" id="PF05743">
    <property type="entry name" value="UEV"/>
    <property type="match status" value="1"/>
</dbReference>
<comment type="similarity">
    <text evidence="2">Belongs to the ubiquitin-conjugating enzyme family. UEV subfamily.</text>
</comment>
<evidence type="ECO:0000259" key="11">
    <source>
        <dbReference type="PROSITE" id="PS51322"/>
    </source>
</evidence>
<keyword evidence="5 7" id="KW-0653">Protein transport</keyword>
<evidence type="ECO:0000256" key="4">
    <source>
        <dbReference type="ARBA" id="ARBA00022753"/>
    </source>
</evidence>
<dbReference type="CDD" id="cd11685">
    <property type="entry name" value="UEV_TSG101-like"/>
    <property type="match status" value="1"/>
</dbReference>
<keyword evidence="3 7" id="KW-0813">Transport</keyword>
<dbReference type="OrthoDB" id="306304at2759"/>
<dbReference type="Gene3D" id="3.10.110.10">
    <property type="entry name" value="Ubiquitin Conjugating Enzyme"/>
    <property type="match status" value="1"/>
</dbReference>
<evidence type="ECO:0008006" key="14">
    <source>
        <dbReference type="Google" id="ProtNLM"/>
    </source>
</evidence>
<keyword evidence="6 8" id="KW-0175">Coiled coil</keyword>
<dbReference type="InterPro" id="IPR016135">
    <property type="entry name" value="UBQ-conjugating_enzyme/RWD"/>
</dbReference>
<dbReference type="EMBL" id="FN653072">
    <property type="protein sequence ID" value="CBY19748.1"/>
    <property type="molecule type" value="Genomic_DNA"/>
</dbReference>
<reference evidence="12" key="1">
    <citation type="journal article" date="2010" name="Science">
        <title>Plasticity of animal genome architecture unmasked by rapid evolution of a pelagic tunicate.</title>
        <authorList>
            <person name="Denoeud F."/>
            <person name="Henriet S."/>
            <person name="Mungpakdee S."/>
            <person name="Aury J.M."/>
            <person name="Da Silva C."/>
            <person name="Brinkmann H."/>
            <person name="Mikhaleva J."/>
            <person name="Olsen L.C."/>
            <person name="Jubin C."/>
            <person name="Canestro C."/>
            <person name="Bouquet J.M."/>
            <person name="Danks G."/>
            <person name="Poulain J."/>
            <person name="Campsteijn C."/>
            <person name="Adamski M."/>
            <person name="Cross I."/>
            <person name="Yadetie F."/>
            <person name="Muffato M."/>
            <person name="Louis A."/>
            <person name="Butcher S."/>
            <person name="Tsagkogeorga G."/>
            <person name="Konrad A."/>
            <person name="Singh S."/>
            <person name="Jensen M.F."/>
            <person name="Cong E.H."/>
            <person name="Eikeseth-Otteraa H."/>
            <person name="Noel B."/>
            <person name="Anthouard V."/>
            <person name="Porcel B.M."/>
            <person name="Kachouri-Lafond R."/>
            <person name="Nishino A."/>
            <person name="Ugolini M."/>
            <person name="Chourrout P."/>
            <person name="Nishida H."/>
            <person name="Aasland R."/>
            <person name="Huzurbazar S."/>
            <person name="Westhof E."/>
            <person name="Delsuc F."/>
            <person name="Lehrach H."/>
            <person name="Reinhardt R."/>
            <person name="Weissenbach J."/>
            <person name="Roy S.W."/>
            <person name="Artiguenave F."/>
            <person name="Postlethwait J.H."/>
            <person name="Manak J.R."/>
            <person name="Thompson E.M."/>
            <person name="Jaillon O."/>
            <person name="Du Pasquier L."/>
            <person name="Boudinot P."/>
            <person name="Liberles D.A."/>
            <person name="Volff J.N."/>
            <person name="Philippe H."/>
            <person name="Lenhard B."/>
            <person name="Roest Crollius H."/>
            <person name="Wincker P."/>
            <person name="Chourrout D."/>
        </authorList>
    </citation>
    <scope>NUCLEOTIDE SEQUENCE [LARGE SCALE GENOMIC DNA]</scope>
</reference>
<dbReference type="GO" id="GO:0008333">
    <property type="term" value="P:endosome to lysosome transport"/>
    <property type="evidence" value="ECO:0007669"/>
    <property type="project" value="TreeGrafter"/>
</dbReference>
<feature type="region of interest" description="Disordered" evidence="9">
    <location>
        <begin position="140"/>
        <end position="250"/>
    </location>
</feature>
<dbReference type="Proteomes" id="UP000001307">
    <property type="component" value="Unassembled WGS sequence"/>
</dbReference>
<dbReference type="PANTHER" id="PTHR23306">
    <property type="entry name" value="TUMOR SUSCEPTIBILITY GENE 101 PROTEIN-RELATED"/>
    <property type="match status" value="1"/>
</dbReference>
<protein>
    <recommendedName>
        <fullName evidence="14">UEV domain-containing protein</fullName>
    </recommendedName>
</protein>
<dbReference type="PROSITE" id="PS51322">
    <property type="entry name" value="UEV"/>
    <property type="match status" value="1"/>
</dbReference>
<dbReference type="AlphaFoldDB" id="E4XLR9"/>